<evidence type="ECO:0000313" key="2">
    <source>
        <dbReference type="Proteomes" id="UP000504756"/>
    </source>
</evidence>
<sequence>MYVKTRQLSAKEVKELDGIAQKKGISREKLVSDVLHQFLDNTLYLDEHKNFFEKEVAEVIQVLEKNNEIFKKVSGVLEEKGDEFELNY</sequence>
<organism evidence="1 2">
    <name type="scientific">Lactococcus garvieae</name>
    <dbReference type="NCBI Taxonomy" id="1363"/>
    <lineage>
        <taxon>Bacteria</taxon>
        <taxon>Bacillati</taxon>
        <taxon>Bacillota</taxon>
        <taxon>Bacilli</taxon>
        <taxon>Lactobacillales</taxon>
        <taxon>Streptococcaceae</taxon>
        <taxon>Lactococcus</taxon>
    </lineage>
</organism>
<dbReference type="AlphaFoldDB" id="A0A6L2ZWB1"/>
<name>A0A6L2ZWB1_9LACT</name>
<evidence type="ECO:0000313" key="1">
    <source>
        <dbReference type="EMBL" id="GFO52383.1"/>
    </source>
</evidence>
<protein>
    <submittedName>
        <fullName evidence="1">Uncharacterized protein</fullName>
    </submittedName>
</protein>
<dbReference type="EMBL" id="BLXU01000010">
    <property type="protein sequence ID" value="GFO52383.1"/>
    <property type="molecule type" value="Genomic_DNA"/>
</dbReference>
<comment type="caution">
    <text evidence="1">The sequence shown here is derived from an EMBL/GenBank/DDBJ whole genome shotgun (WGS) entry which is preliminary data.</text>
</comment>
<dbReference type="Proteomes" id="UP000504756">
    <property type="component" value="Unassembled WGS sequence"/>
</dbReference>
<gene>
    <name evidence="1" type="ORF">ikelab_16580</name>
</gene>
<dbReference type="RefSeq" id="WP_017371062.1">
    <property type="nucleotide sequence ID" value="NZ_BLXU01000010.1"/>
</dbReference>
<accession>A0A6L2ZWB1</accession>
<reference evidence="1 2" key="1">
    <citation type="submission" date="2020-06" db="EMBL/GenBank/DDBJ databases">
        <title>Draft genome sequence of Lactic acid bacteria from Okinawan-style tofu.</title>
        <authorList>
            <person name="Takara I."/>
            <person name="Ikematsu S."/>
        </authorList>
    </citation>
    <scope>NUCLEOTIDE SEQUENCE [LARGE SCALE GENOMIC DNA]</scope>
    <source>
        <strain evidence="2">lg38</strain>
    </source>
</reference>
<proteinExistence type="predicted"/>